<feature type="transmembrane region" description="Helical" evidence="7">
    <location>
        <begin position="197"/>
        <end position="222"/>
    </location>
</feature>
<dbReference type="InterPro" id="IPR020846">
    <property type="entry name" value="MFS_dom"/>
</dbReference>
<keyword evidence="2" id="KW-1003">Cell membrane</keyword>
<feature type="transmembrane region" description="Helical" evidence="7">
    <location>
        <begin position="275"/>
        <end position="299"/>
    </location>
</feature>
<feature type="transmembrane region" description="Helical" evidence="7">
    <location>
        <begin position="41"/>
        <end position="62"/>
    </location>
</feature>
<feature type="transmembrane region" description="Helical" evidence="7">
    <location>
        <begin position="242"/>
        <end position="263"/>
    </location>
</feature>
<dbReference type="CDD" id="cd17324">
    <property type="entry name" value="MFS_NepI_like"/>
    <property type="match status" value="1"/>
</dbReference>
<dbReference type="Proteomes" id="UP001555786">
    <property type="component" value="Unassembled WGS sequence"/>
</dbReference>
<accession>A0ABV3PIX1</accession>
<dbReference type="SUPFAM" id="SSF103473">
    <property type="entry name" value="MFS general substrate transporter"/>
    <property type="match status" value="1"/>
</dbReference>
<dbReference type="PROSITE" id="PS50850">
    <property type="entry name" value="MFS"/>
    <property type="match status" value="1"/>
</dbReference>
<dbReference type="InterPro" id="IPR036259">
    <property type="entry name" value="MFS_trans_sf"/>
</dbReference>
<evidence type="ECO:0000256" key="1">
    <source>
        <dbReference type="ARBA" id="ARBA00004651"/>
    </source>
</evidence>
<dbReference type="InterPro" id="IPR011701">
    <property type="entry name" value="MFS"/>
</dbReference>
<evidence type="ECO:0000256" key="7">
    <source>
        <dbReference type="SAM" id="Phobius"/>
    </source>
</evidence>
<dbReference type="Gene3D" id="1.20.1250.20">
    <property type="entry name" value="MFS general substrate transporter like domains"/>
    <property type="match status" value="1"/>
</dbReference>
<feature type="region of interest" description="Disordered" evidence="6">
    <location>
        <begin position="1"/>
        <end position="37"/>
    </location>
</feature>
<proteinExistence type="predicted"/>
<feature type="transmembrane region" description="Helical" evidence="7">
    <location>
        <begin position="169"/>
        <end position="191"/>
    </location>
</feature>
<name>A0ABV3PIX1_9HYPH</name>
<feature type="transmembrane region" description="Helical" evidence="7">
    <location>
        <begin position="136"/>
        <end position="157"/>
    </location>
</feature>
<protein>
    <submittedName>
        <fullName evidence="9">MFS transporter</fullName>
    </submittedName>
</protein>
<keyword evidence="5 7" id="KW-0472">Membrane</keyword>
<evidence type="ECO:0000256" key="4">
    <source>
        <dbReference type="ARBA" id="ARBA00022989"/>
    </source>
</evidence>
<sequence>MSEALQSASTLDAIEPDRGPNRAFRDDPAAPATSAPGSQNALWGAVVSMMLGVFGLVTAEFLPASLLTPMARDLGVTEGVAGQAVTATATVALITSLLVATATRRLDRRIVLLAFSILLIASNLLVASASSLPALIAGRVLLGIALGGFWTMSAATVMRLVPEALVPRALSILFSGVSAATVFAAPVGSYVGDIAGWRAVFLMAAGLGALALVVQFTTLPRLEPRGHARLRTLWEVLMRPQIGLGMIAVTLVFTGHFAFFTYIRPFLETVTGVGISTMSAILLGFGIANFLGTFLGGFLLERSLRLTLAAMPLAMGVLGLMLAGLGSAPAADTVLIALWGLAFGAVPVAWTAWITRAVPDETESGTALIVAVIQLAIALGAAGGGTIFDVSGASGVFVAAGLVLLLAVLLILAGVRSRLATATA</sequence>
<gene>
    <name evidence="9" type="ORF">ABXS05_08545</name>
</gene>
<feature type="transmembrane region" description="Helical" evidence="7">
    <location>
        <begin position="367"/>
        <end position="388"/>
    </location>
</feature>
<feature type="transmembrane region" description="Helical" evidence="7">
    <location>
        <begin position="82"/>
        <end position="103"/>
    </location>
</feature>
<evidence type="ECO:0000256" key="2">
    <source>
        <dbReference type="ARBA" id="ARBA00022475"/>
    </source>
</evidence>
<dbReference type="PANTHER" id="PTHR43124">
    <property type="entry name" value="PURINE EFFLUX PUMP PBUE"/>
    <property type="match status" value="1"/>
</dbReference>
<comment type="subcellular location">
    <subcellularLocation>
        <location evidence="1">Cell membrane</location>
        <topology evidence="1">Multi-pass membrane protein</topology>
    </subcellularLocation>
</comment>
<feature type="transmembrane region" description="Helical" evidence="7">
    <location>
        <begin position="110"/>
        <end position="130"/>
    </location>
</feature>
<dbReference type="PANTHER" id="PTHR43124:SF5">
    <property type="entry name" value="PURINE RIBONUCLEOSIDE EFFLUX PUMP NEPI"/>
    <property type="match status" value="1"/>
</dbReference>
<reference evidence="9 10" key="1">
    <citation type="submission" date="2024-07" db="EMBL/GenBank/DDBJ databases">
        <title>Description of Labrys sedimenti sp. nov., isolated from a diclofenac-degrading enrichment culture.</title>
        <authorList>
            <person name="Tancsics A."/>
            <person name="Csepanyi A."/>
        </authorList>
    </citation>
    <scope>NUCLEOTIDE SEQUENCE [LARGE SCALE GENOMIC DNA]</scope>
    <source>
        <strain evidence="9 10">LMG 23578</strain>
    </source>
</reference>
<organism evidence="9 10">
    <name type="scientific">Labrys neptuniae</name>
    <dbReference type="NCBI Taxonomy" id="376174"/>
    <lineage>
        <taxon>Bacteria</taxon>
        <taxon>Pseudomonadati</taxon>
        <taxon>Pseudomonadota</taxon>
        <taxon>Alphaproteobacteria</taxon>
        <taxon>Hyphomicrobiales</taxon>
        <taxon>Xanthobacteraceae</taxon>
        <taxon>Labrys</taxon>
    </lineage>
</organism>
<dbReference type="Pfam" id="PF07690">
    <property type="entry name" value="MFS_1"/>
    <property type="match status" value="1"/>
</dbReference>
<dbReference type="InterPro" id="IPR050189">
    <property type="entry name" value="MFS_Efflux_Transporters"/>
</dbReference>
<keyword evidence="3 7" id="KW-0812">Transmembrane</keyword>
<evidence type="ECO:0000313" key="10">
    <source>
        <dbReference type="Proteomes" id="UP001555786"/>
    </source>
</evidence>
<feature type="compositionally biased region" description="Basic and acidic residues" evidence="6">
    <location>
        <begin position="15"/>
        <end position="28"/>
    </location>
</feature>
<evidence type="ECO:0000256" key="3">
    <source>
        <dbReference type="ARBA" id="ARBA00022692"/>
    </source>
</evidence>
<dbReference type="EMBL" id="JBFNQD010000002">
    <property type="protein sequence ID" value="MEW9305582.1"/>
    <property type="molecule type" value="Genomic_DNA"/>
</dbReference>
<feature type="domain" description="Major facilitator superfamily (MFS) profile" evidence="8">
    <location>
        <begin position="41"/>
        <end position="419"/>
    </location>
</feature>
<comment type="caution">
    <text evidence="9">The sequence shown here is derived from an EMBL/GenBank/DDBJ whole genome shotgun (WGS) entry which is preliminary data.</text>
</comment>
<keyword evidence="4 7" id="KW-1133">Transmembrane helix</keyword>
<evidence type="ECO:0000256" key="5">
    <source>
        <dbReference type="ARBA" id="ARBA00023136"/>
    </source>
</evidence>
<evidence type="ECO:0000256" key="6">
    <source>
        <dbReference type="SAM" id="MobiDB-lite"/>
    </source>
</evidence>
<feature type="transmembrane region" description="Helical" evidence="7">
    <location>
        <begin position="306"/>
        <end position="328"/>
    </location>
</feature>
<evidence type="ECO:0000259" key="8">
    <source>
        <dbReference type="PROSITE" id="PS50850"/>
    </source>
</evidence>
<dbReference type="RefSeq" id="WP_367623595.1">
    <property type="nucleotide sequence ID" value="NZ_JBFNQD010000002.1"/>
</dbReference>
<feature type="transmembrane region" description="Helical" evidence="7">
    <location>
        <begin position="394"/>
        <end position="415"/>
    </location>
</feature>
<feature type="transmembrane region" description="Helical" evidence="7">
    <location>
        <begin position="334"/>
        <end position="355"/>
    </location>
</feature>
<feature type="compositionally biased region" description="Polar residues" evidence="6">
    <location>
        <begin position="1"/>
        <end position="10"/>
    </location>
</feature>
<evidence type="ECO:0000313" key="9">
    <source>
        <dbReference type="EMBL" id="MEW9305582.1"/>
    </source>
</evidence>
<keyword evidence="10" id="KW-1185">Reference proteome</keyword>